<feature type="compositionally biased region" description="Basic and acidic residues" evidence="9">
    <location>
        <begin position="30"/>
        <end position="43"/>
    </location>
</feature>
<feature type="repeat" description="Solcar" evidence="8">
    <location>
        <begin position="304"/>
        <end position="389"/>
    </location>
</feature>
<dbReference type="GO" id="GO:0055085">
    <property type="term" value="P:transmembrane transport"/>
    <property type="evidence" value="ECO:0007669"/>
    <property type="project" value="InterPro"/>
</dbReference>
<dbReference type="Proteomes" id="UP000265515">
    <property type="component" value="Unassembled WGS sequence"/>
</dbReference>
<dbReference type="InterPro" id="IPR018108">
    <property type="entry name" value="MCP_transmembrane"/>
</dbReference>
<dbReference type="InterPro" id="IPR002048">
    <property type="entry name" value="EF_hand_dom"/>
</dbReference>
<dbReference type="Gramene" id="GBG66946">
    <property type="protein sequence ID" value="GBG66946"/>
    <property type="gene ID" value="CBR_g74633"/>
</dbReference>
<organism evidence="11 12">
    <name type="scientific">Chara braunii</name>
    <name type="common">Braun's stonewort</name>
    <dbReference type="NCBI Taxonomy" id="69332"/>
    <lineage>
        <taxon>Eukaryota</taxon>
        <taxon>Viridiplantae</taxon>
        <taxon>Streptophyta</taxon>
        <taxon>Charophyceae</taxon>
        <taxon>Charales</taxon>
        <taxon>Characeae</taxon>
        <taxon>Chara</taxon>
    </lineage>
</organism>
<evidence type="ECO:0000256" key="3">
    <source>
        <dbReference type="ARBA" id="ARBA00022692"/>
    </source>
</evidence>
<feature type="compositionally biased region" description="Basic and acidic residues" evidence="9">
    <location>
        <begin position="404"/>
        <end position="424"/>
    </location>
</feature>
<keyword evidence="4" id="KW-0677">Repeat</keyword>
<evidence type="ECO:0000256" key="6">
    <source>
        <dbReference type="ARBA" id="ARBA00022989"/>
    </source>
</evidence>
<dbReference type="InterPro" id="IPR023395">
    <property type="entry name" value="MCP_dom_sf"/>
</dbReference>
<dbReference type="PANTHER" id="PTHR24089">
    <property type="entry name" value="SOLUTE CARRIER FAMILY 25"/>
    <property type="match status" value="1"/>
</dbReference>
<dbReference type="OrthoDB" id="270584at2759"/>
<evidence type="ECO:0000256" key="8">
    <source>
        <dbReference type="PROSITE-ProRule" id="PRU00282"/>
    </source>
</evidence>
<dbReference type="SUPFAM" id="SSF47473">
    <property type="entry name" value="EF-hand"/>
    <property type="match status" value="1"/>
</dbReference>
<keyword evidence="3 8" id="KW-0812">Transmembrane</keyword>
<gene>
    <name evidence="11" type="ORF">CBR_g74633</name>
</gene>
<dbReference type="PROSITE" id="PS00018">
    <property type="entry name" value="EF_HAND_1"/>
    <property type="match status" value="1"/>
</dbReference>
<dbReference type="EMBL" id="BFEA01000081">
    <property type="protein sequence ID" value="GBG66946.1"/>
    <property type="molecule type" value="Genomic_DNA"/>
</dbReference>
<evidence type="ECO:0000256" key="7">
    <source>
        <dbReference type="ARBA" id="ARBA00023136"/>
    </source>
</evidence>
<dbReference type="STRING" id="69332.A0A388KA98"/>
<sequence length="662" mass="71526">MVVEPTNGMGIHSRTPDVPSPVVLVDLKTKVDSKGAGRGRADGSSDFLLSSSDGPQGSSEPMRVASNESGRRSRSRRCQPPLVGIPTRRAHLGEGTVAGGIIRRLCLPVVATRQDENHDKGKDESRWSSTLKRRFEELDPSRTGAIGEDELRRAAEKLRLPVSHKEVRVFVEKVGDRVTFDEFVKFATGMEDRLHATFRELDRRHTGIVSKEDIPEALRRLDIRPRKAYQDDQLVSRSVGKAPSQGFGFEDLRTYLLWAKDAEEVLDSGSRARAAIDFGGDLDCNLPLALETRAARPNLRFPELQTMRDVLAACISGAVSRTFVAPLERVKILQTVDPSLAVQDPRVLLDTIRVAEGDRGVFRGNLLNVLRLFPAKAVEGAVYRALADRFDPRKTRAAVAGWKGQREGGTPEEKSQESQKKQHEEALLLPDWQRNVMATLASTAGILTSHPIDTLRVATQVPIRGLVTPGTATATVASSVGSAGGVGGEVVEVVAGGGGVGGLGGNGRGVVHTARAILKRRGAKGFYAGIGPNILRAIPYFFLTGYVFTSLERWYRKKVGRPDAELGPIPVVLVATAAALCAQTALYPLETVQRRLQVQAAMGPAAGRLAYSGMMDAFRDIISREGAGALYSGLAANNIKLLPAAAVSYAIHNTARNLCDAY</sequence>
<feature type="region of interest" description="Disordered" evidence="9">
    <location>
        <begin position="30"/>
        <end position="86"/>
    </location>
</feature>
<comment type="caution">
    <text evidence="11">The sequence shown here is derived from an EMBL/GenBank/DDBJ whole genome shotgun (WGS) entry which is preliminary data.</text>
</comment>
<dbReference type="GO" id="GO:0005743">
    <property type="term" value="C:mitochondrial inner membrane"/>
    <property type="evidence" value="ECO:0007669"/>
    <property type="project" value="UniProtKB-SubCell"/>
</dbReference>
<evidence type="ECO:0000313" key="12">
    <source>
        <dbReference type="Proteomes" id="UP000265515"/>
    </source>
</evidence>
<evidence type="ECO:0000259" key="10">
    <source>
        <dbReference type="PROSITE" id="PS50222"/>
    </source>
</evidence>
<dbReference type="SUPFAM" id="SSF103506">
    <property type="entry name" value="Mitochondrial carrier"/>
    <property type="match status" value="1"/>
</dbReference>
<dbReference type="PROSITE" id="PS50920">
    <property type="entry name" value="SOLCAR"/>
    <property type="match status" value="3"/>
</dbReference>
<dbReference type="InterPro" id="IPR018247">
    <property type="entry name" value="EF_Hand_1_Ca_BS"/>
</dbReference>
<dbReference type="Gene3D" id="1.10.238.10">
    <property type="entry name" value="EF-hand"/>
    <property type="match status" value="1"/>
</dbReference>
<evidence type="ECO:0000256" key="2">
    <source>
        <dbReference type="ARBA" id="ARBA00022448"/>
    </source>
</evidence>
<name>A0A388KA98_CHABU</name>
<dbReference type="InterPro" id="IPR011992">
    <property type="entry name" value="EF-hand-dom_pair"/>
</dbReference>
<dbReference type="PRINTS" id="PR00926">
    <property type="entry name" value="MITOCARRIER"/>
</dbReference>
<evidence type="ECO:0000256" key="9">
    <source>
        <dbReference type="SAM" id="MobiDB-lite"/>
    </source>
</evidence>
<feature type="repeat" description="Solcar" evidence="8">
    <location>
        <begin position="566"/>
        <end position="658"/>
    </location>
</feature>
<dbReference type="AlphaFoldDB" id="A0A388KA98"/>
<feature type="domain" description="EF-hand" evidence="10">
    <location>
        <begin position="126"/>
        <end position="161"/>
    </location>
</feature>
<feature type="domain" description="EF-hand" evidence="10">
    <location>
        <begin position="189"/>
        <end position="224"/>
    </location>
</feature>
<feature type="compositionally biased region" description="Low complexity" evidence="9">
    <location>
        <begin position="44"/>
        <end position="54"/>
    </location>
</feature>
<keyword evidence="7 8" id="KW-0472">Membrane</keyword>
<dbReference type="OMA" id="WKGQREG"/>
<keyword evidence="12" id="KW-1185">Reference proteome</keyword>
<feature type="region of interest" description="Disordered" evidence="9">
    <location>
        <begin position="398"/>
        <end position="424"/>
    </location>
</feature>
<protein>
    <recommendedName>
        <fullName evidence="10">EF-hand domain-containing protein</fullName>
    </recommendedName>
</protein>
<comment type="subcellular location">
    <subcellularLocation>
        <location evidence="1">Mitochondrion inner membrane</location>
        <topology evidence="1">Multi-pass membrane protein</topology>
    </subcellularLocation>
</comment>
<keyword evidence="2" id="KW-0813">Transport</keyword>
<proteinExistence type="predicted"/>
<evidence type="ECO:0000256" key="4">
    <source>
        <dbReference type="ARBA" id="ARBA00022737"/>
    </source>
</evidence>
<dbReference type="PROSITE" id="PS50222">
    <property type="entry name" value="EF_HAND_2"/>
    <property type="match status" value="2"/>
</dbReference>
<evidence type="ECO:0000256" key="1">
    <source>
        <dbReference type="ARBA" id="ARBA00004448"/>
    </source>
</evidence>
<dbReference type="GO" id="GO:0005509">
    <property type="term" value="F:calcium ion binding"/>
    <property type="evidence" value="ECO:0007669"/>
    <property type="project" value="InterPro"/>
</dbReference>
<reference evidence="11 12" key="1">
    <citation type="journal article" date="2018" name="Cell">
        <title>The Chara Genome: Secondary Complexity and Implications for Plant Terrestrialization.</title>
        <authorList>
            <person name="Nishiyama T."/>
            <person name="Sakayama H."/>
            <person name="Vries J.D."/>
            <person name="Buschmann H."/>
            <person name="Saint-Marcoux D."/>
            <person name="Ullrich K.K."/>
            <person name="Haas F.B."/>
            <person name="Vanderstraeten L."/>
            <person name="Becker D."/>
            <person name="Lang D."/>
            <person name="Vosolsobe S."/>
            <person name="Rombauts S."/>
            <person name="Wilhelmsson P.K.I."/>
            <person name="Janitza P."/>
            <person name="Kern R."/>
            <person name="Heyl A."/>
            <person name="Rumpler F."/>
            <person name="Villalobos L.I.A.C."/>
            <person name="Clay J.M."/>
            <person name="Skokan R."/>
            <person name="Toyoda A."/>
            <person name="Suzuki Y."/>
            <person name="Kagoshima H."/>
            <person name="Schijlen E."/>
            <person name="Tajeshwar N."/>
            <person name="Catarino B."/>
            <person name="Hetherington A.J."/>
            <person name="Saltykova A."/>
            <person name="Bonnot C."/>
            <person name="Breuninger H."/>
            <person name="Symeonidi A."/>
            <person name="Radhakrishnan G.V."/>
            <person name="Van Nieuwerburgh F."/>
            <person name="Deforce D."/>
            <person name="Chang C."/>
            <person name="Karol K.G."/>
            <person name="Hedrich R."/>
            <person name="Ulvskov P."/>
            <person name="Glockner G."/>
            <person name="Delwiche C.F."/>
            <person name="Petrasek J."/>
            <person name="Van de Peer Y."/>
            <person name="Friml J."/>
            <person name="Beilby M."/>
            <person name="Dolan L."/>
            <person name="Kohara Y."/>
            <person name="Sugano S."/>
            <person name="Fujiyama A."/>
            <person name="Delaux P.-M."/>
            <person name="Quint M."/>
            <person name="TheiBen G."/>
            <person name="Hagemann M."/>
            <person name="Harholt J."/>
            <person name="Dunand C."/>
            <person name="Zachgo S."/>
            <person name="Langdale J."/>
            <person name="Maumus F."/>
            <person name="Straeten D.V.D."/>
            <person name="Gould S.B."/>
            <person name="Rensing S.A."/>
        </authorList>
    </citation>
    <scope>NUCLEOTIDE SEQUENCE [LARGE SCALE GENOMIC DNA]</scope>
    <source>
        <strain evidence="11 12">S276</strain>
    </source>
</reference>
<feature type="repeat" description="Solcar" evidence="8">
    <location>
        <begin position="464"/>
        <end position="554"/>
    </location>
</feature>
<evidence type="ECO:0000313" key="11">
    <source>
        <dbReference type="EMBL" id="GBG66946.1"/>
    </source>
</evidence>
<accession>A0A388KA98</accession>
<dbReference type="InterPro" id="IPR002067">
    <property type="entry name" value="MCP"/>
</dbReference>
<evidence type="ECO:0000256" key="5">
    <source>
        <dbReference type="ARBA" id="ARBA00022837"/>
    </source>
</evidence>
<dbReference type="Pfam" id="PF00153">
    <property type="entry name" value="Mito_carr"/>
    <property type="match status" value="3"/>
</dbReference>
<dbReference type="Gene3D" id="1.50.40.10">
    <property type="entry name" value="Mitochondrial carrier domain"/>
    <property type="match status" value="1"/>
</dbReference>
<keyword evidence="5" id="KW-0106">Calcium</keyword>
<keyword evidence="6" id="KW-1133">Transmembrane helix</keyword>